<dbReference type="RefSeq" id="WP_012831227.1">
    <property type="nucleotide sequence ID" value="NC_013440.1"/>
</dbReference>
<dbReference type="InterPro" id="IPR020846">
    <property type="entry name" value="MFS_dom"/>
</dbReference>
<evidence type="ECO:0000259" key="10">
    <source>
        <dbReference type="PROSITE" id="PS50850"/>
    </source>
</evidence>
<dbReference type="PROSITE" id="PS50850">
    <property type="entry name" value="MFS"/>
    <property type="match status" value="1"/>
</dbReference>
<name>D0LLD9_HALO1</name>
<gene>
    <name evidence="11" type="ordered locus">Hoch_6160</name>
</gene>
<keyword evidence="3" id="KW-1003">Cell membrane</keyword>
<dbReference type="SUPFAM" id="SSF103473">
    <property type="entry name" value="MFS general substrate transporter"/>
    <property type="match status" value="1"/>
</dbReference>
<dbReference type="InterPro" id="IPR036259">
    <property type="entry name" value="MFS_trans_sf"/>
</dbReference>
<feature type="transmembrane region" description="Helical" evidence="9">
    <location>
        <begin position="234"/>
        <end position="255"/>
    </location>
</feature>
<dbReference type="GO" id="GO:0005886">
    <property type="term" value="C:plasma membrane"/>
    <property type="evidence" value="ECO:0007669"/>
    <property type="project" value="UniProtKB-SubCell"/>
</dbReference>
<evidence type="ECO:0000256" key="7">
    <source>
        <dbReference type="ARBA" id="ARBA00038075"/>
    </source>
</evidence>
<feature type="transmembrane region" description="Helical" evidence="9">
    <location>
        <begin position="87"/>
        <end position="108"/>
    </location>
</feature>
<keyword evidence="5 9" id="KW-1133">Transmembrane helix</keyword>
<evidence type="ECO:0000256" key="8">
    <source>
        <dbReference type="ARBA" id="ARBA00040914"/>
    </source>
</evidence>
<feature type="domain" description="Major facilitator superfamily (MFS) profile" evidence="10">
    <location>
        <begin position="21"/>
        <end position="434"/>
    </location>
</feature>
<evidence type="ECO:0000313" key="12">
    <source>
        <dbReference type="Proteomes" id="UP000001880"/>
    </source>
</evidence>
<evidence type="ECO:0000256" key="5">
    <source>
        <dbReference type="ARBA" id="ARBA00022989"/>
    </source>
</evidence>
<dbReference type="PANTHER" id="PTHR23513:SF9">
    <property type="entry name" value="ENTEROBACTIN EXPORTER ENTS"/>
    <property type="match status" value="1"/>
</dbReference>
<dbReference type="Proteomes" id="UP000001880">
    <property type="component" value="Chromosome"/>
</dbReference>
<organism evidence="11 12">
    <name type="scientific">Haliangium ochraceum (strain DSM 14365 / JCM 11303 / SMP-2)</name>
    <dbReference type="NCBI Taxonomy" id="502025"/>
    <lineage>
        <taxon>Bacteria</taxon>
        <taxon>Pseudomonadati</taxon>
        <taxon>Myxococcota</taxon>
        <taxon>Polyangia</taxon>
        <taxon>Haliangiales</taxon>
        <taxon>Kofleriaceae</taxon>
        <taxon>Haliangium</taxon>
    </lineage>
</organism>
<dbReference type="CDD" id="cd06173">
    <property type="entry name" value="MFS_MefA_like"/>
    <property type="match status" value="1"/>
</dbReference>
<feature type="transmembrane region" description="Helical" evidence="9">
    <location>
        <begin position="386"/>
        <end position="404"/>
    </location>
</feature>
<dbReference type="HOGENOM" id="CLU_034180_16_0_7"/>
<dbReference type="AlphaFoldDB" id="D0LLD9"/>
<evidence type="ECO:0000313" key="11">
    <source>
        <dbReference type="EMBL" id="ACY18635.1"/>
    </source>
</evidence>
<comment type="subcellular location">
    <subcellularLocation>
        <location evidence="1">Cell membrane</location>
        <topology evidence="1">Multi-pass membrane protein</topology>
    </subcellularLocation>
</comment>
<proteinExistence type="inferred from homology"/>
<evidence type="ECO:0000256" key="3">
    <source>
        <dbReference type="ARBA" id="ARBA00022475"/>
    </source>
</evidence>
<keyword evidence="6 9" id="KW-0472">Membrane</keyword>
<dbReference type="eggNOG" id="COG2814">
    <property type="taxonomic scope" value="Bacteria"/>
</dbReference>
<keyword evidence="2" id="KW-0813">Transport</keyword>
<dbReference type="KEGG" id="hoh:Hoch_6160"/>
<dbReference type="InterPro" id="IPR011701">
    <property type="entry name" value="MFS"/>
</dbReference>
<comment type="similarity">
    <text evidence="7">Belongs to the major facilitator superfamily. Drug:H(+) antiporter-3 (DHA3) (TC 2.A.1.21) family.</text>
</comment>
<dbReference type="STRING" id="502025.Hoch_6160"/>
<dbReference type="EMBL" id="CP001804">
    <property type="protein sequence ID" value="ACY18635.1"/>
    <property type="molecule type" value="Genomic_DNA"/>
</dbReference>
<reference evidence="11 12" key="1">
    <citation type="journal article" date="2010" name="Stand. Genomic Sci.">
        <title>Complete genome sequence of Haliangium ochraceum type strain (SMP-2).</title>
        <authorList>
            <consortium name="US DOE Joint Genome Institute (JGI-PGF)"/>
            <person name="Ivanova N."/>
            <person name="Daum C."/>
            <person name="Lang E."/>
            <person name="Abt B."/>
            <person name="Kopitz M."/>
            <person name="Saunders E."/>
            <person name="Lapidus A."/>
            <person name="Lucas S."/>
            <person name="Glavina Del Rio T."/>
            <person name="Nolan M."/>
            <person name="Tice H."/>
            <person name="Copeland A."/>
            <person name="Cheng J.F."/>
            <person name="Chen F."/>
            <person name="Bruce D."/>
            <person name="Goodwin L."/>
            <person name="Pitluck S."/>
            <person name="Mavromatis K."/>
            <person name="Pati A."/>
            <person name="Mikhailova N."/>
            <person name="Chen A."/>
            <person name="Palaniappan K."/>
            <person name="Land M."/>
            <person name="Hauser L."/>
            <person name="Chang Y.J."/>
            <person name="Jeffries C.D."/>
            <person name="Detter J.C."/>
            <person name="Brettin T."/>
            <person name="Rohde M."/>
            <person name="Goker M."/>
            <person name="Bristow J."/>
            <person name="Markowitz V."/>
            <person name="Eisen J.A."/>
            <person name="Hugenholtz P."/>
            <person name="Kyrpides N.C."/>
            <person name="Klenk H.P."/>
        </authorList>
    </citation>
    <scope>NUCLEOTIDE SEQUENCE [LARGE SCALE GENOMIC DNA]</scope>
    <source>
        <strain evidence="12">DSM 14365 / CIP 107738 / JCM 11303 / AJ 13395 / SMP-2</strain>
    </source>
</reference>
<feature type="transmembrane region" description="Helical" evidence="9">
    <location>
        <begin position="411"/>
        <end position="430"/>
    </location>
</feature>
<dbReference type="Gene3D" id="1.20.1250.20">
    <property type="entry name" value="MFS general substrate transporter like domains"/>
    <property type="match status" value="1"/>
</dbReference>
<dbReference type="PANTHER" id="PTHR23513">
    <property type="entry name" value="INTEGRAL MEMBRANE EFFLUX PROTEIN-RELATED"/>
    <property type="match status" value="1"/>
</dbReference>
<evidence type="ECO:0000256" key="6">
    <source>
        <dbReference type="ARBA" id="ARBA00023136"/>
    </source>
</evidence>
<accession>D0LLD9</accession>
<evidence type="ECO:0000256" key="4">
    <source>
        <dbReference type="ARBA" id="ARBA00022692"/>
    </source>
</evidence>
<feature type="transmembrane region" description="Helical" evidence="9">
    <location>
        <begin position="54"/>
        <end position="75"/>
    </location>
</feature>
<keyword evidence="12" id="KW-1185">Reference proteome</keyword>
<protein>
    <recommendedName>
        <fullName evidence="8">Multidrug efflux pump Tap</fullName>
    </recommendedName>
</protein>
<feature type="transmembrane region" description="Helical" evidence="9">
    <location>
        <begin position="21"/>
        <end position="48"/>
    </location>
</feature>
<feature type="transmembrane region" description="Helical" evidence="9">
    <location>
        <begin position="356"/>
        <end position="374"/>
    </location>
</feature>
<keyword evidence="4 9" id="KW-0812">Transmembrane</keyword>
<evidence type="ECO:0000256" key="1">
    <source>
        <dbReference type="ARBA" id="ARBA00004651"/>
    </source>
</evidence>
<sequence>MSAAPKTPRSTLNRTSVRFRSFLVLWLGQVASVLGTSLSGFAVGIWVYESTGSVTQFAIIALTTALPRVLLAPIAGAFVDRWDRKRMLLFGDTGAACGTLGILLLLWLDALQPWHVFLATALASACSAAQAPAYAASVPLLVPERQLGRANGMIQFGEAAARIAAPLMAAALLGVIGLRGIVLIDLATFVYALGTLLMVPIPSPERSASAGTERSSVLDDIRAGARYLRGQRGLLALMGLFTVSNFFLGMVEVLVTPLVLATHTPLVLSQVMTIGGVGMLLGSLSLAAWGGPRRRALGVLGFMVCEGAFMMLGGLSPQFVCFAAAAFGFFFSVPIENGCTRALLQSTVPADMQGRVFAVASAVAHAAMPLGYALAGPLADRVFSPLLMPGGALAGTVGAVLGIGEGRGIGLMFITAGGLYVAFSCMGLAYPRLRNLAK</sequence>
<dbReference type="GO" id="GO:0022857">
    <property type="term" value="F:transmembrane transporter activity"/>
    <property type="evidence" value="ECO:0007669"/>
    <property type="project" value="InterPro"/>
</dbReference>
<feature type="transmembrane region" description="Helical" evidence="9">
    <location>
        <begin position="159"/>
        <end position="176"/>
    </location>
</feature>
<evidence type="ECO:0000256" key="2">
    <source>
        <dbReference type="ARBA" id="ARBA00022448"/>
    </source>
</evidence>
<evidence type="ECO:0000256" key="9">
    <source>
        <dbReference type="SAM" id="Phobius"/>
    </source>
</evidence>
<feature type="transmembrane region" description="Helical" evidence="9">
    <location>
        <begin position="267"/>
        <end position="289"/>
    </location>
</feature>
<dbReference type="Pfam" id="PF07690">
    <property type="entry name" value="MFS_1"/>
    <property type="match status" value="1"/>
</dbReference>